<feature type="compositionally biased region" description="Acidic residues" evidence="7">
    <location>
        <begin position="412"/>
        <end position="438"/>
    </location>
</feature>
<feature type="region of interest" description="Disordered" evidence="7">
    <location>
        <begin position="2096"/>
        <end position="2115"/>
    </location>
</feature>
<feature type="domain" description="DOP1-like middle TPR" evidence="9">
    <location>
        <begin position="103"/>
        <end position="337"/>
    </location>
</feature>
<name>A0ABM0MUJ4_SACKO</name>
<accession>A0ABM0MUJ4</accession>
<comment type="similarity">
    <text evidence="6">Belongs to the DOP1 family.</text>
</comment>
<feature type="region of interest" description="Disordered" evidence="7">
    <location>
        <begin position="345"/>
        <end position="464"/>
    </location>
</feature>
<reference evidence="13" key="1">
    <citation type="submission" date="2025-08" db="UniProtKB">
        <authorList>
            <consortium name="RefSeq"/>
        </authorList>
    </citation>
    <scope>IDENTIFICATION</scope>
    <source>
        <tissue evidence="13">Testes</tissue>
    </source>
</reference>
<feature type="compositionally biased region" description="Basic and acidic residues" evidence="7">
    <location>
        <begin position="1009"/>
        <end position="1029"/>
    </location>
</feature>
<dbReference type="Pfam" id="PF04118">
    <property type="entry name" value="Dopey_N"/>
    <property type="match status" value="1"/>
</dbReference>
<keyword evidence="2" id="KW-0813">Transport</keyword>
<dbReference type="InterPro" id="IPR007249">
    <property type="entry name" value="DOP1_N"/>
</dbReference>
<evidence type="ECO:0000313" key="13">
    <source>
        <dbReference type="RefSeq" id="XP_006823685.1"/>
    </source>
</evidence>
<evidence type="ECO:0000256" key="2">
    <source>
        <dbReference type="ARBA" id="ARBA00022448"/>
    </source>
</evidence>
<evidence type="ECO:0000313" key="12">
    <source>
        <dbReference type="Proteomes" id="UP000694865"/>
    </source>
</evidence>
<dbReference type="Pfam" id="PF24601">
    <property type="entry name" value="TPR_DOP1"/>
    <property type="match status" value="1"/>
</dbReference>
<keyword evidence="3" id="KW-0653">Protein transport</keyword>
<feature type="domain" description="DOP1-like C-terminal" evidence="10">
    <location>
        <begin position="1729"/>
        <end position="2141"/>
    </location>
</feature>
<evidence type="ECO:0000256" key="6">
    <source>
        <dbReference type="ARBA" id="ARBA00046326"/>
    </source>
</evidence>
<evidence type="ECO:0000256" key="4">
    <source>
        <dbReference type="ARBA" id="ARBA00023034"/>
    </source>
</evidence>
<gene>
    <name evidence="13" type="primary">LOC102806187</name>
</gene>
<feature type="region of interest" description="Disordered" evidence="7">
    <location>
        <begin position="1067"/>
        <end position="1119"/>
    </location>
</feature>
<feature type="region of interest" description="Disordered" evidence="7">
    <location>
        <begin position="974"/>
        <end position="1029"/>
    </location>
</feature>
<evidence type="ECO:0000259" key="8">
    <source>
        <dbReference type="Pfam" id="PF04118"/>
    </source>
</evidence>
<keyword evidence="12" id="KW-1185">Reference proteome</keyword>
<feature type="compositionally biased region" description="Low complexity" evidence="7">
    <location>
        <begin position="449"/>
        <end position="459"/>
    </location>
</feature>
<proteinExistence type="inferred from homology"/>
<dbReference type="InterPro" id="IPR040314">
    <property type="entry name" value="DOP1"/>
</dbReference>
<feature type="region of interest" description="Disordered" evidence="7">
    <location>
        <begin position="484"/>
        <end position="524"/>
    </location>
</feature>
<evidence type="ECO:0000259" key="10">
    <source>
        <dbReference type="Pfam" id="PF24598"/>
    </source>
</evidence>
<evidence type="ECO:0000259" key="11">
    <source>
        <dbReference type="Pfam" id="PF24601"/>
    </source>
</evidence>
<feature type="compositionally biased region" description="Polar residues" evidence="7">
    <location>
        <begin position="989"/>
        <end position="1008"/>
    </location>
</feature>
<dbReference type="Pfam" id="PF24597">
    <property type="entry name" value="TPR_DOP1_M"/>
    <property type="match status" value="1"/>
</dbReference>
<feature type="compositionally biased region" description="Acidic residues" evidence="7">
    <location>
        <begin position="1105"/>
        <end position="1117"/>
    </location>
</feature>
<protein>
    <submittedName>
        <fullName evidence="13">Protein dopey-1-like</fullName>
    </submittedName>
</protein>
<dbReference type="InterPro" id="IPR056459">
    <property type="entry name" value="TPR_DOP1"/>
</dbReference>
<keyword evidence="4" id="KW-0333">Golgi apparatus</keyword>
<evidence type="ECO:0000256" key="5">
    <source>
        <dbReference type="ARBA" id="ARBA00023136"/>
    </source>
</evidence>
<feature type="compositionally biased region" description="Polar residues" evidence="7">
    <location>
        <begin position="2101"/>
        <end position="2114"/>
    </location>
</feature>
<dbReference type="InterPro" id="IPR056458">
    <property type="entry name" value="TPR_DOP1_M"/>
</dbReference>
<feature type="domain" description="DOP1 N-terminal" evidence="8">
    <location>
        <begin position="2"/>
        <end position="68"/>
    </location>
</feature>
<organism evidence="12 13">
    <name type="scientific">Saccoglossus kowalevskii</name>
    <name type="common">Acorn worm</name>
    <dbReference type="NCBI Taxonomy" id="10224"/>
    <lineage>
        <taxon>Eukaryota</taxon>
        <taxon>Metazoa</taxon>
        <taxon>Hemichordata</taxon>
        <taxon>Enteropneusta</taxon>
        <taxon>Harrimaniidae</taxon>
        <taxon>Saccoglossus</taxon>
    </lineage>
</organism>
<evidence type="ECO:0000256" key="3">
    <source>
        <dbReference type="ARBA" id="ARBA00022927"/>
    </source>
</evidence>
<sequence>VSSVSAALHDTSVLVQRSMLDFLLQCLPMHTGRLDKEDTTKVVMAALNVVLRRDMSLNRRLYSWLLGGDSNSLSSGAEFRPRMQHAESVSSSITTLSEDETSYFDLHSKEPLFEALKLRLHHDDLNTAWGSGGEVIAALKPYRILISLLDKLEIGGAILEDILIEVFRSLYTHCNSLELDRAESLKKQKLKSRRQRRRRKEDKPGSELIKTANLLFSSFEPFYIWDYIARLFEACCRLKRVMSDEDSIAQDKVTVRELCKLVDFLLDMLSLETYMETQTEHLPELLCQITISLTNHASIVSVDDINDGLKLCNKILTKVLPSMATTPVDGTVTQSGEHDDHVVEASISDQEEGKATDKATEEQKKEIQPVDSEDGEVREKNESEGVGKEVEEGAEYGVSELEHKEQSSSEEVFPEEIEKLEEEEDEKFDPNLLEEDEIPIDRMNETNVSWGDADSSSVKSSKDGKDIVNQAVQSTTEAALMKTGKISPPGRLNPPVEVESCKDDEDEGTISDDSQASHVEQDDMDDTLVNIPHARHESEKEPPPLFLIQACMRCYQNFFAKFVTTKILPCSEIVGTCMEYITTSESVLLEGRSLPKAQVEAFTTACRLLVEFSCFPLYCDEHVTASMLQEALYKGDSTLPDWLQALITCSCFVCNFEIQSTAVSTMLDLINLTKSVSTPDSEKSLIPSMPTTVRPNAGKVSVVIVPAIAQIHLDFITQHTSFFQMVAFNLWGWLSAQTPQYHQKAADLFYQLHSIAPSMTVCEDVIGRSLVHEDKAVSIEGHVKFSLLWHLIRGRILTTSASGKARTFDRCMLNVLDRLYDADSITKSVVSAWLNHAIERGDVARILEPMLLVLLHPKTARVSVQFLKLNSTDALHAQLRIQSQEERAKDNAYDAAENRIRSIANVDGEISYYIERDGTRELMRNMEKQMPVFAMTSMDDKGKSITKTNKGITYQLPSAKEMEPMSVIVNPFGSQHSLESESGSEVSSQAAGRSTVVQGVPNSSQDSLDQVRAESLENDQARADSSDEHTCLESYSYNVSESAEEIARGIVIELLNRVVPVAAPPDVREIEDESKDEDTAVSKTDAESHIEDDPRGSVDDHGASADDEGGEEFDWDNFDPKISEIDTEPGDMDTPSRKISSTLFASEARRSVNNVHPLHQHMLMYKQVYDSQRTIYVLSALRNILQVSPRPFVCAASSTSISSIHTPHLVTLQNLLARHKRSIVGKSFYDELPLEAIASFRSNTYLEILISTCMYFIRGYYPKDMPATSEDIRGNKDVQILSIEIMTKILGELVYVVKESGRGTATFIKDLLSRCKVQKAILHCLLATVLNARKQALRQYSAGFNMSDKSSQAVQIHLLQLVHTIMILEEQLFSPRETKDSSTDDDSLEWEHVKPNFQPQMSSLRFVQSERIACQGMFLCAILSALRQPHMSHVHRQWVAIVTDSLPYLDKGLSNIVVPVGNQICKNLESLAYLYDSNGGFQKEKRMMTKLEYIPPDHTISLLEGLTTVCHYCLLESTTNLSAVSSRHAVTAPSQEPDAVNPAQLLSNLLGALSGDKNKGTSASANAQSANPVTESRKGLLAILPRIMSTVAVLWSAIHNCESAQISSDAYMKEMKEANWVIGTPRAVRQQILEFLSPIALHHGINLLGAIAVVWSDRRKHSRPVLGTRKVVVIQEANEEQLLLVDLVCAVKAMPTDTVMQTIRQVLKSPPYTIKDKNQPSLEVNILQFFYQYICKVSTSQLVDSWPGVQALLKEGLQLNLSPQGQFLLLGILNEYVMKCPSFTDRKDQKDLQELTHKLIENTNQIVASSLGHSKWLRSRKSVITGPHDAYTEDLDLEDSLPVPEIEMSSKSSKQELVPPSGSSSPICQVSQSVQALTLLSEILAQLLDVIYGSDEKEKVVPLLQQISLNVTPYLKNHSSGNMPAFRACVALLSSLSGYQYTRRAWRKDTNELFLDANFFQMDAICIHGWRTIIDNLMTHDKTTYRDMMMHNTSSLNLFSNKEQEMEQRAQLLKRLSFCIFCSEIDQYQKFLPDIQERLVENLRLIHVPVVHEQVFMCFRVLLLRMSPQHLTGLWPTVISEMVQVFLHMEEQLFGEDERTTSGSNESTKSSTLNGIPPTHTKQWLGLYLAACKLLDLALVLPVQMMPQFQL</sequence>
<dbReference type="Pfam" id="PF24598">
    <property type="entry name" value="DOP1_C"/>
    <property type="match status" value="1"/>
</dbReference>
<feature type="compositionally biased region" description="Basic and acidic residues" evidence="7">
    <location>
        <begin position="1077"/>
        <end position="1104"/>
    </location>
</feature>
<feature type="domain" description="DOP1-like TPR" evidence="11">
    <location>
        <begin position="1156"/>
        <end position="1516"/>
    </location>
</feature>
<evidence type="ECO:0000259" key="9">
    <source>
        <dbReference type="Pfam" id="PF24597"/>
    </source>
</evidence>
<evidence type="ECO:0000256" key="1">
    <source>
        <dbReference type="ARBA" id="ARBA00004395"/>
    </source>
</evidence>
<feature type="compositionally biased region" description="Basic and acidic residues" evidence="7">
    <location>
        <begin position="375"/>
        <end position="391"/>
    </location>
</feature>
<comment type="subcellular location">
    <subcellularLocation>
        <location evidence="1">Golgi apparatus membrane</location>
        <topology evidence="1">Peripheral membrane protein</topology>
    </subcellularLocation>
</comment>
<dbReference type="PANTHER" id="PTHR14042">
    <property type="entry name" value="DOPEY-RELATED"/>
    <property type="match status" value="1"/>
</dbReference>
<dbReference type="GeneID" id="102806187"/>
<dbReference type="PANTHER" id="PTHR14042:SF24">
    <property type="entry name" value="PROTEIN DOPEY-1 HOMOLOG"/>
    <property type="match status" value="1"/>
</dbReference>
<dbReference type="Proteomes" id="UP000694865">
    <property type="component" value="Unplaced"/>
</dbReference>
<feature type="compositionally biased region" description="Basic and acidic residues" evidence="7">
    <location>
        <begin position="351"/>
        <end position="368"/>
    </location>
</feature>
<dbReference type="InterPro" id="IPR056457">
    <property type="entry name" value="DOP1_C"/>
</dbReference>
<keyword evidence="5" id="KW-0472">Membrane</keyword>
<feature type="non-terminal residue" evidence="13">
    <location>
        <position position="1"/>
    </location>
</feature>
<evidence type="ECO:0000256" key="7">
    <source>
        <dbReference type="SAM" id="MobiDB-lite"/>
    </source>
</evidence>
<dbReference type="RefSeq" id="XP_006823685.1">
    <property type="nucleotide sequence ID" value="XM_006823622.1"/>
</dbReference>